<keyword evidence="2" id="KW-0456">Lyase</keyword>
<dbReference type="EMBL" id="CP040017">
    <property type="protein sequence ID" value="QCP12106.1"/>
    <property type="molecule type" value="Genomic_DNA"/>
</dbReference>
<dbReference type="InterPro" id="IPR052164">
    <property type="entry name" value="Anthracycline_SecMetBiosynth"/>
</dbReference>
<reference evidence="2 5" key="2">
    <citation type="submission" date="2020-08" db="EMBL/GenBank/DDBJ databases">
        <title>Genomic Encyclopedia of Type Strains, Phase III (KMG-III): the genomes of soil and plant-associated and newly described type strains.</title>
        <authorList>
            <person name="Whitman W."/>
        </authorList>
    </citation>
    <scope>NUCLEOTIDE SEQUENCE [LARGE SCALE GENOMIC DNA]</scope>
    <source>
        <strain evidence="2 5">CECT 7753</strain>
    </source>
</reference>
<protein>
    <submittedName>
        <fullName evidence="2">Putative enzyme related to lactoylglutathione lyase</fullName>
    </submittedName>
    <submittedName>
        <fullName evidence="3">VOC family protein</fullName>
    </submittedName>
</protein>
<evidence type="ECO:0000313" key="2">
    <source>
        <dbReference type="EMBL" id="MBB3220355.1"/>
    </source>
</evidence>
<reference evidence="3 4" key="1">
    <citation type="submission" date="2019-05" db="EMBL/GenBank/DDBJ databases">
        <title>Draft Genome Sequences of Six Type Strains of the Genus Massilia.</title>
        <authorList>
            <person name="Miess H."/>
            <person name="Frediansyhah A."/>
            <person name="Gross H."/>
        </authorList>
    </citation>
    <scope>NUCLEOTIDE SEQUENCE [LARGE SCALE GENOMIC DNA]</scope>
    <source>
        <strain evidence="3 4">DSMZ 26121</strain>
    </source>
</reference>
<organism evidence="2 5">
    <name type="scientific">Pseudoduganella umbonata</name>
    <dbReference type="NCBI Taxonomy" id="864828"/>
    <lineage>
        <taxon>Bacteria</taxon>
        <taxon>Pseudomonadati</taxon>
        <taxon>Pseudomonadota</taxon>
        <taxon>Betaproteobacteria</taxon>
        <taxon>Burkholderiales</taxon>
        <taxon>Oxalobacteraceae</taxon>
        <taxon>Telluria group</taxon>
        <taxon>Pseudoduganella</taxon>
    </lineage>
</organism>
<dbReference type="OrthoDB" id="4548523at2"/>
<sequence length="121" mass="12978">MINGLRTAIYPVNDLPAAKAWYTEVFGTAPYFDQPFYVGYAIGGFELGLTPDGEPGKAGTQAYWGVDDIDAEVERITALGATTHSAIQDVGEGIKVAELADPFGNVLGLIYNPHFDPQAVR</sequence>
<dbReference type="SUPFAM" id="SSF54593">
    <property type="entry name" value="Glyoxalase/Bleomycin resistance protein/Dihydroxybiphenyl dioxygenase"/>
    <property type="match status" value="1"/>
</dbReference>
<keyword evidence="4" id="KW-1185">Reference proteome</keyword>
<accession>A0A4P8HSB9</accession>
<dbReference type="Pfam" id="PF00903">
    <property type="entry name" value="Glyoxalase"/>
    <property type="match status" value="1"/>
</dbReference>
<dbReference type="Gene3D" id="3.10.180.10">
    <property type="entry name" value="2,3-Dihydroxybiphenyl 1,2-Dioxygenase, domain 1"/>
    <property type="match status" value="1"/>
</dbReference>
<dbReference type="PANTHER" id="PTHR33993">
    <property type="entry name" value="GLYOXALASE-RELATED"/>
    <property type="match status" value="1"/>
</dbReference>
<dbReference type="RefSeq" id="WP_137314946.1">
    <property type="nucleotide sequence ID" value="NZ_CP040017.1"/>
</dbReference>
<dbReference type="EMBL" id="JACHXS010000002">
    <property type="protein sequence ID" value="MBB3220355.1"/>
    <property type="molecule type" value="Genomic_DNA"/>
</dbReference>
<evidence type="ECO:0000313" key="3">
    <source>
        <dbReference type="EMBL" id="QCP12106.1"/>
    </source>
</evidence>
<dbReference type="GO" id="GO:0016829">
    <property type="term" value="F:lyase activity"/>
    <property type="evidence" value="ECO:0007669"/>
    <property type="project" value="UniProtKB-KW"/>
</dbReference>
<dbReference type="Proteomes" id="UP000298763">
    <property type="component" value="Chromosome"/>
</dbReference>
<dbReference type="InterPro" id="IPR004360">
    <property type="entry name" value="Glyas_Fos-R_dOase_dom"/>
</dbReference>
<dbReference type="AlphaFoldDB" id="A0A4P8HSB9"/>
<dbReference type="Proteomes" id="UP000584325">
    <property type="component" value="Unassembled WGS sequence"/>
</dbReference>
<gene>
    <name evidence="3" type="ORF">FCL38_18060</name>
    <name evidence="2" type="ORF">FHS02_001154</name>
</gene>
<evidence type="ECO:0000259" key="1">
    <source>
        <dbReference type="PROSITE" id="PS51819"/>
    </source>
</evidence>
<proteinExistence type="predicted"/>
<name>A0A4P8HSB9_9BURK</name>
<dbReference type="PROSITE" id="PS51819">
    <property type="entry name" value="VOC"/>
    <property type="match status" value="1"/>
</dbReference>
<dbReference type="InterPro" id="IPR037523">
    <property type="entry name" value="VOC_core"/>
</dbReference>
<feature type="domain" description="VOC" evidence="1">
    <location>
        <begin position="4"/>
        <end position="112"/>
    </location>
</feature>
<dbReference type="InterPro" id="IPR029068">
    <property type="entry name" value="Glyas_Bleomycin-R_OHBP_Dase"/>
</dbReference>
<evidence type="ECO:0000313" key="5">
    <source>
        <dbReference type="Proteomes" id="UP000584325"/>
    </source>
</evidence>
<evidence type="ECO:0000313" key="4">
    <source>
        <dbReference type="Proteomes" id="UP000298763"/>
    </source>
</evidence>